<keyword evidence="2" id="KW-0808">Transferase</keyword>
<gene>
    <name evidence="2" type="ORF">V6E02_01990</name>
</gene>
<dbReference type="EMBL" id="JBAJEX010000001">
    <property type="protein sequence ID" value="MEO1765988.1"/>
    <property type="molecule type" value="Genomic_DNA"/>
</dbReference>
<dbReference type="GO" id="GO:0008168">
    <property type="term" value="F:methyltransferase activity"/>
    <property type="evidence" value="ECO:0007669"/>
    <property type="project" value="UniProtKB-KW"/>
</dbReference>
<dbReference type="InterPro" id="IPR029063">
    <property type="entry name" value="SAM-dependent_MTases_sf"/>
</dbReference>
<accession>A0ABV0EE27</accession>
<comment type="caution">
    <text evidence="2">The sequence shown here is derived from an EMBL/GenBank/DDBJ whole genome shotgun (WGS) entry which is preliminary data.</text>
</comment>
<organism evidence="2 3">
    <name type="scientific">Thiobacter aerophilum</name>
    <dbReference type="NCBI Taxonomy" id="3121275"/>
    <lineage>
        <taxon>Bacteria</taxon>
        <taxon>Pseudomonadati</taxon>
        <taxon>Pseudomonadota</taxon>
        <taxon>Betaproteobacteria</taxon>
        <taxon>Burkholderiales</taxon>
        <taxon>Thiobacteraceae</taxon>
        <taxon>Thiobacter</taxon>
    </lineage>
</organism>
<dbReference type="SUPFAM" id="SSF53335">
    <property type="entry name" value="S-adenosyl-L-methionine-dependent methyltransferases"/>
    <property type="match status" value="1"/>
</dbReference>
<dbReference type="InterPro" id="IPR013216">
    <property type="entry name" value="Methyltransf_11"/>
</dbReference>
<keyword evidence="2" id="KW-0489">Methyltransferase</keyword>
<sequence>MSTSTAADWFATPLGADLLAREQAYYDETVSNIFGFNALQLGLAQFDFLRACRIPLRASIGSGPGVRVLADLNFLPVASQSIDLLLLPHVLEFATDPHQILREVERVLMPEGHVVMSGFNPLSLWGVKRFFNRRSGAYPWNGRFISLTRMKDWLSLLNFEMTGGRMCCYAPPFASNRWRERFAFMEKAGDRWWPLGGGVYFLVAKKRVPGMRLILPSWNERLAARQRLAAAPQRATTLNQQPKCEGHG</sequence>
<dbReference type="Proteomes" id="UP001482231">
    <property type="component" value="Unassembled WGS sequence"/>
</dbReference>
<proteinExistence type="predicted"/>
<dbReference type="Gene3D" id="3.40.50.150">
    <property type="entry name" value="Vaccinia Virus protein VP39"/>
    <property type="match status" value="1"/>
</dbReference>
<keyword evidence="3" id="KW-1185">Reference proteome</keyword>
<name>A0ABV0EE27_9BURK</name>
<evidence type="ECO:0000313" key="3">
    <source>
        <dbReference type="Proteomes" id="UP001482231"/>
    </source>
</evidence>
<feature type="domain" description="Methyltransferase type 11" evidence="1">
    <location>
        <begin position="68"/>
        <end position="115"/>
    </location>
</feature>
<protein>
    <submittedName>
        <fullName evidence="2">Methyltransferase domain-containing protein</fullName>
    </submittedName>
</protein>
<dbReference type="GO" id="GO:0032259">
    <property type="term" value="P:methylation"/>
    <property type="evidence" value="ECO:0007669"/>
    <property type="project" value="UniProtKB-KW"/>
</dbReference>
<reference evidence="2 3" key="1">
    <citation type="submission" date="2024-02" db="EMBL/GenBank/DDBJ databases">
        <title>New thermophilic sulfur-oxidizing bacteria from a hot springs of the Uzon caldera (Kamchatka, Russia).</title>
        <authorList>
            <person name="Dukat A.M."/>
            <person name="Elcheninov A.G."/>
            <person name="Frolov E.N."/>
        </authorList>
    </citation>
    <scope>NUCLEOTIDE SEQUENCE [LARGE SCALE GENOMIC DNA]</scope>
    <source>
        <strain evidence="2 3">AK1</strain>
    </source>
</reference>
<evidence type="ECO:0000313" key="2">
    <source>
        <dbReference type="EMBL" id="MEO1765988.1"/>
    </source>
</evidence>
<evidence type="ECO:0000259" key="1">
    <source>
        <dbReference type="Pfam" id="PF08241"/>
    </source>
</evidence>
<dbReference type="Pfam" id="PF08241">
    <property type="entry name" value="Methyltransf_11"/>
    <property type="match status" value="1"/>
</dbReference>
<dbReference type="RefSeq" id="WP_347306621.1">
    <property type="nucleotide sequence ID" value="NZ_JBAJEX010000001.1"/>
</dbReference>